<comment type="caution">
    <text evidence="1">The sequence shown here is derived from an EMBL/GenBank/DDBJ whole genome shotgun (WGS) entry which is preliminary data.</text>
</comment>
<dbReference type="eggNOG" id="COG3209">
    <property type="taxonomic scope" value="Bacteria"/>
</dbReference>
<dbReference type="RefSeq" id="WP_021709772.1">
    <property type="nucleotide sequence ID" value="NZ_BAOB01000225.1"/>
</dbReference>
<keyword evidence="2" id="KW-1185">Reference proteome</keyword>
<sequence length="1272" mass="145177">MSDVISYSNNYKNLVAGSVNERNGFFDFSTGVVNIVGNHLKGPELNISLSFDHFKSIDMGLGEGLKFSLPFFDCTKAILHTDQGVSVKLSDRNLAKPIEACLSNFQITDNGSLLLVKYHDGSVDEFKKTPKADYAFLAKRRDSAGNALHLDWNGTKLERIVDDNNVEYLSIGSTSSSRGRELTLLSGRYYLYTYINSRFEKIEVSTPYFQQSQYRDQPKYKLSVRFSTNVKYHLIDSITSPNGALQSVEHGERSGEALNDYRGNLMAVVKQHSIEFNGKTLKRTTYDFKPSVDDSSDYQYRKDYNAYGYKATISNTRGSDPTYSIIKPYFYKVIVTEKDHDNNESVVECIYDKFHNLREQKKTYKGCTQAEIYHYYLNDDNDISVQEGRFKLANKIEKTYSDRTKATFTETYEYDYDEFGNVLHEIDHVHNVRIDYEYYDTRADAVEGCPKYEDFVFFLKKQSVTDLNASDGEPNTREVSVRKYTAINDAIYLQSDSSPYSHTSIEFDYYPTGVHQGRLLSRQVMKNDQQCTKQAFEYQDGDSTLFVKGITSADSLPGEQSYILLELDQYTGQKLLVNDSGSIVKMEYYPDGRLKKEISSPNSVHECAREYEYFDEQSMTLMRDQFNNLKRSYFDGLGNMTEIQITVPNVVSDFVVEQREYNSLGQKISQTMIDITLKATQTGASVQNRTWKLKTKYEYDGWMNVSRTIQPDGTVQISDFNPITQTTLSGFEGKGYQQTQVISATRKQIDKTFDKNDQLLTHSEVTFDMFENPSVRWDSFGVTTNYHYDVLDRIAKTKTSYIDAEEKPREVVKDIVYAPYQVGTECVKSIAINQALLGENDYDAFSRLRQQTVNNSISTLSYLPGSMQHYQVTCPDGTVLDTDYDPEFNLYKKTGSKVQTPGLRGLIEKAHDEETGSSVEYTHRFDGLVKSESIDGVTNGYDYTLLGKLLASSVAGGNCDIVTYDDFQRIATVDDGMNVAQYLDFDAFSRPQRVEIAGVTPTTIQYDYSGLPNVMVTTTEQGQDVLQEIEHYTKDGLVENKVTRLGSQELVESFEYDAMRRLVNYSASGSSELLPKDEIGKTILQQHFIFDDFGNVCEVISEMQDQTSNTSLYGYNPDYPTQLYSIEHSNPAYTNVNFEGKYNVHGALTEDQEGRQLRYNQYGELVRVFNAQMQELTSYEYDVAGRMSRQNIPNQPAIEYRYANDNLVYIQQGDLGVSHSLVDGRMVSKRFKTLNQELITDYLCNTSNSPLKVKRGDGSDQLYTYMPYGFRM</sequence>
<name>U3AQI1_9VIBR</name>
<protein>
    <submittedName>
        <fullName evidence="1">Uncharacterized protein</fullName>
    </submittedName>
</protein>
<dbReference type="Gene3D" id="2.180.10.10">
    <property type="entry name" value="RHS repeat-associated core"/>
    <property type="match status" value="1"/>
</dbReference>
<dbReference type="STRING" id="1219077.VAZ01S_035_00280"/>
<dbReference type="OrthoDB" id="5862074at2"/>
<accession>U3AQI1</accession>
<gene>
    <name evidence="1" type="ORF">VAZ01S_035_00280</name>
</gene>
<evidence type="ECO:0000313" key="2">
    <source>
        <dbReference type="Proteomes" id="UP000016567"/>
    </source>
</evidence>
<reference evidence="1 2" key="1">
    <citation type="submission" date="2013-09" db="EMBL/GenBank/DDBJ databases">
        <title>Whole genome shotgun sequence of Vibrio azureus NBRC 104587.</title>
        <authorList>
            <person name="Isaki S."/>
            <person name="Hosoyama A."/>
            <person name="Numata M."/>
            <person name="Hashimoto M."/>
            <person name="Hosoyama Y."/>
            <person name="Tsuchikane K."/>
            <person name="Noguchi M."/>
            <person name="Hirakata S."/>
            <person name="Ichikawa N."/>
            <person name="Ohji S."/>
            <person name="Yamazoe A."/>
            <person name="Fujita N."/>
        </authorList>
    </citation>
    <scope>NUCLEOTIDE SEQUENCE [LARGE SCALE GENOMIC DNA]</scope>
    <source>
        <strain evidence="1 2">NBRC 104587</strain>
    </source>
</reference>
<organism evidence="1 2">
    <name type="scientific">Vibrio azureus NBRC 104587</name>
    <dbReference type="NCBI Taxonomy" id="1219077"/>
    <lineage>
        <taxon>Bacteria</taxon>
        <taxon>Pseudomonadati</taxon>
        <taxon>Pseudomonadota</taxon>
        <taxon>Gammaproteobacteria</taxon>
        <taxon>Vibrionales</taxon>
        <taxon>Vibrionaceae</taxon>
        <taxon>Vibrio</taxon>
    </lineage>
</organism>
<dbReference type="AlphaFoldDB" id="U3AQI1"/>
<dbReference type="EMBL" id="BATL01000035">
    <property type="protein sequence ID" value="GAD76020.1"/>
    <property type="molecule type" value="Genomic_DNA"/>
</dbReference>
<dbReference type="Proteomes" id="UP000016567">
    <property type="component" value="Unassembled WGS sequence"/>
</dbReference>
<proteinExistence type="predicted"/>
<evidence type="ECO:0000313" key="1">
    <source>
        <dbReference type="EMBL" id="GAD76020.1"/>
    </source>
</evidence>